<proteinExistence type="predicted"/>
<sequence>MRSVFIYEMTHWNLPKVVDKMESCMDLVPLGLQIATDVTATRMEYAVAPPTIRLGVMTRKNVKAFSTRTPAATVWWRRPTPRKPARSVVGWVNYKST</sequence>
<reference evidence="1" key="1">
    <citation type="submission" date="2021-09" db="EMBL/GenBank/DDBJ databases">
        <title>The genome of Mauremys mutica provides insights into the evolution of semi-aquatic lifestyle.</title>
        <authorList>
            <person name="Gong S."/>
            <person name="Gao Y."/>
        </authorList>
    </citation>
    <scope>NUCLEOTIDE SEQUENCE</scope>
    <source>
        <strain evidence="1">MM-2020</strain>
        <tissue evidence="1">Muscle</tissue>
    </source>
</reference>
<keyword evidence="2" id="KW-1185">Reference proteome</keyword>
<protein>
    <submittedName>
        <fullName evidence="1">Uncharacterized protein</fullName>
    </submittedName>
</protein>
<accession>A0A9D4AU14</accession>
<organism evidence="1 2">
    <name type="scientific">Mauremys mutica</name>
    <name type="common">yellowpond turtle</name>
    <dbReference type="NCBI Taxonomy" id="74926"/>
    <lineage>
        <taxon>Eukaryota</taxon>
        <taxon>Metazoa</taxon>
        <taxon>Chordata</taxon>
        <taxon>Craniata</taxon>
        <taxon>Vertebrata</taxon>
        <taxon>Euteleostomi</taxon>
        <taxon>Archelosauria</taxon>
        <taxon>Testudinata</taxon>
        <taxon>Testudines</taxon>
        <taxon>Cryptodira</taxon>
        <taxon>Durocryptodira</taxon>
        <taxon>Testudinoidea</taxon>
        <taxon>Geoemydidae</taxon>
        <taxon>Geoemydinae</taxon>
        <taxon>Mauremys</taxon>
    </lineage>
</organism>
<dbReference type="EMBL" id="JAHDVG010000486">
    <property type="protein sequence ID" value="KAH1168511.1"/>
    <property type="molecule type" value="Genomic_DNA"/>
</dbReference>
<dbReference type="AlphaFoldDB" id="A0A9D4AU14"/>
<evidence type="ECO:0000313" key="2">
    <source>
        <dbReference type="Proteomes" id="UP000827986"/>
    </source>
</evidence>
<gene>
    <name evidence="1" type="ORF">KIL84_003994</name>
</gene>
<evidence type="ECO:0000313" key="1">
    <source>
        <dbReference type="EMBL" id="KAH1168511.1"/>
    </source>
</evidence>
<name>A0A9D4AU14_9SAUR</name>
<comment type="caution">
    <text evidence="1">The sequence shown here is derived from an EMBL/GenBank/DDBJ whole genome shotgun (WGS) entry which is preliminary data.</text>
</comment>
<dbReference type="Proteomes" id="UP000827986">
    <property type="component" value="Unassembled WGS sequence"/>
</dbReference>